<accession>A0A0W0W693</accession>
<reference evidence="3 4" key="1">
    <citation type="submission" date="2015-11" db="EMBL/GenBank/DDBJ databases">
        <title>Genomic analysis of 38 Legionella species identifies large and diverse effector repertoires.</title>
        <authorList>
            <person name="Burstein D."/>
            <person name="Amaro F."/>
            <person name="Zusman T."/>
            <person name="Lifshitz Z."/>
            <person name="Cohen O."/>
            <person name="Gilbert J.A."/>
            <person name="Pupko T."/>
            <person name="Shuman H.A."/>
            <person name="Segal G."/>
        </authorList>
    </citation>
    <scope>NUCLEOTIDE SEQUENCE [LARGE SCALE GENOMIC DNA]</scope>
    <source>
        <strain evidence="3 4">Bercovier 4</strain>
    </source>
</reference>
<evidence type="ECO:0000256" key="1">
    <source>
        <dbReference type="ARBA" id="ARBA00006499"/>
    </source>
</evidence>
<dbReference type="PANTHER" id="PTHR10655:SF17">
    <property type="entry name" value="LYSOPHOSPHOLIPASE-LIKE PROTEIN 1"/>
    <property type="match status" value="1"/>
</dbReference>
<evidence type="ECO:0000256" key="2">
    <source>
        <dbReference type="ARBA" id="ARBA00022801"/>
    </source>
</evidence>
<dbReference type="Proteomes" id="UP000054761">
    <property type="component" value="Unassembled WGS sequence"/>
</dbReference>
<comment type="caution">
    <text evidence="3">The sequence shown here is derived from an EMBL/GenBank/DDBJ whole genome shotgun (WGS) entry which is preliminary data.</text>
</comment>
<dbReference type="OrthoDB" id="9801763at2"/>
<dbReference type="Pfam" id="PF02230">
    <property type="entry name" value="Abhydrolase_2"/>
    <property type="match status" value="1"/>
</dbReference>
<sequence>MSLYIKDTATSTEACVIWLHGLGADASDMAGLAEQLPLSDLALRHVFVDAPVRPVTLNGGMPMQAWYDIIGMKLTDREDKEGIKDSETHISSIVQGQIEQGFSSRQIFLAGFSQGGAMALYTSLQMAEPLAGVIALSAYLPLLSDIDVQQPSQLPLFMASGKFDPLVLPVWTRASADWLESKDFTNISWHQYDMEHSVCMEEIKDIAVWLRQQVKKEAQ</sequence>
<evidence type="ECO:0000313" key="4">
    <source>
        <dbReference type="Proteomes" id="UP000054761"/>
    </source>
</evidence>
<dbReference type="InterPro" id="IPR050565">
    <property type="entry name" value="LYPA1-2/EST-like"/>
</dbReference>
<name>A0A0W0W693_9GAMM</name>
<dbReference type="EMBL" id="LNYH01000044">
    <property type="protein sequence ID" value="KTD27903.1"/>
    <property type="molecule type" value="Genomic_DNA"/>
</dbReference>
<keyword evidence="4" id="KW-1185">Reference proteome</keyword>
<dbReference type="GO" id="GO:0016787">
    <property type="term" value="F:hydrolase activity"/>
    <property type="evidence" value="ECO:0007669"/>
    <property type="project" value="UniProtKB-KW"/>
</dbReference>
<dbReference type="Gene3D" id="3.40.50.1820">
    <property type="entry name" value="alpha/beta hydrolase"/>
    <property type="match status" value="1"/>
</dbReference>
<dbReference type="RefSeq" id="WP_082636498.1">
    <property type="nucleotide sequence ID" value="NZ_CAAAJA010000073.1"/>
</dbReference>
<keyword evidence="2" id="KW-0378">Hydrolase</keyword>
<gene>
    <name evidence="3" type="ORF">Lisr_0934</name>
</gene>
<dbReference type="PATRIC" id="fig|454.4.peg.1002"/>
<dbReference type="SUPFAM" id="SSF53474">
    <property type="entry name" value="alpha/beta-Hydrolases"/>
    <property type="match status" value="1"/>
</dbReference>
<dbReference type="AlphaFoldDB" id="A0A0W0W693"/>
<organism evidence="3 4">
    <name type="scientific">Legionella israelensis</name>
    <dbReference type="NCBI Taxonomy" id="454"/>
    <lineage>
        <taxon>Bacteria</taxon>
        <taxon>Pseudomonadati</taxon>
        <taxon>Pseudomonadota</taxon>
        <taxon>Gammaproteobacteria</taxon>
        <taxon>Legionellales</taxon>
        <taxon>Legionellaceae</taxon>
        <taxon>Legionella</taxon>
    </lineage>
</organism>
<dbReference type="InterPro" id="IPR029058">
    <property type="entry name" value="AB_hydrolase_fold"/>
</dbReference>
<proteinExistence type="inferred from homology"/>
<dbReference type="PANTHER" id="PTHR10655">
    <property type="entry name" value="LYSOPHOSPHOLIPASE-RELATED"/>
    <property type="match status" value="1"/>
</dbReference>
<evidence type="ECO:0000313" key="3">
    <source>
        <dbReference type="EMBL" id="KTD27903.1"/>
    </source>
</evidence>
<dbReference type="InterPro" id="IPR003140">
    <property type="entry name" value="PLipase/COase/thioEstase"/>
</dbReference>
<dbReference type="STRING" id="454.Lisr_0934"/>
<comment type="similarity">
    <text evidence="1">Belongs to the AB hydrolase superfamily. AB hydrolase 2 family.</text>
</comment>
<protein>
    <submittedName>
        <fullName evidence="3">Phospholipase/carboxylesterase</fullName>
    </submittedName>
</protein>